<keyword evidence="2" id="KW-1185">Reference proteome</keyword>
<accession>A0A1I7VMA5</accession>
<dbReference type="WBParaSite" id="EN70_4126">
    <property type="protein sequence ID" value="EN70_4126"/>
    <property type="gene ID" value="EN70_4126"/>
</dbReference>
<reference evidence="1 2" key="1">
    <citation type="submission" date="2012-04" db="EMBL/GenBank/DDBJ databases">
        <title>The Genome Sequence of Loa loa.</title>
        <authorList>
            <consortium name="The Broad Institute Genome Sequencing Platform"/>
            <consortium name="Broad Institute Genome Sequencing Center for Infectious Disease"/>
            <person name="Nutman T.B."/>
            <person name="Fink D.L."/>
            <person name="Russ C."/>
            <person name="Young S."/>
            <person name="Zeng Q."/>
            <person name="Gargeya S."/>
            <person name="Alvarado L."/>
            <person name="Berlin A."/>
            <person name="Chapman S.B."/>
            <person name="Chen Z."/>
            <person name="Freedman E."/>
            <person name="Gellesch M."/>
            <person name="Goldberg J."/>
            <person name="Griggs A."/>
            <person name="Gujja S."/>
            <person name="Heilman E.R."/>
            <person name="Heiman D."/>
            <person name="Howarth C."/>
            <person name="Mehta T."/>
            <person name="Neiman D."/>
            <person name="Pearson M."/>
            <person name="Roberts A."/>
            <person name="Saif S."/>
            <person name="Shea T."/>
            <person name="Shenoy N."/>
            <person name="Sisk P."/>
            <person name="Stolte C."/>
            <person name="Sykes S."/>
            <person name="White J."/>
            <person name="Yandava C."/>
            <person name="Haas B."/>
            <person name="Henn M.R."/>
            <person name="Nusbaum C."/>
            <person name="Birren B."/>
        </authorList>
    </citation>
    <scope>NUCLEOTIDE SEQUENCE [LARGE SCALE GENOMIC DNA]</scope>
</reference>
<evidence type="ECO:0000313" key="2">
    <source>
        <dbReference type="Proteomes" id="UP000095285"/>
    </source>
</evidence>
<dbReference type="EMBL" id="JH712099">
    <property type="protein sequence ID" value="EJD75923.1"/>
    <property type="molecule type" value="Genomic_DNA"/>
</dbReference>
<name>A0A1I7VMA5_LOALO</name>
<dbReference type="RefSeq" id="XP_020306754.1">
    <property type="nucleotide sequence ID" value="XM_020449666.1"/>
</dbReference>
<organism evidence="2 3">
    <name type="scientific">Loa loa</name>
    <name type="common">Eye worm</name>
    <name type="synonym">Filaria loa</name>
    <dbReference type="NCBI Taxonomy" id="7209"/>
    <lineage>
        <taxon>Eukaryota</taxon>
        <taxon>Metazoa</taxon>
        <taxon>Ecdysozoa</taxon>
        <taxon>Nematoda</taxon>
        <taxon>Chromadorea</taxon>
        <taxon>Rhabditida</taxon>
        <taxon>Spirurina</taxon>
        <taxon>Spiruromorpha</taxon>
        <taxon>Filarioidea</taxon>
        <taxon>Onchocercidae</taxon>
        <taxon>Loa</taxon>
    </lineage>
</organism>
<reference evidence="3" key="2">
    <citation type="submission" date="2016-11" db="UniProtKB">
        <authorList>
            <consortium name="WormBaseParasite"/>
        </authorList>
    </citation>
    <scope>IDENTIFICATION</scope>
</reference>
<evidence type="ECO:0000313" key="3">
    <source>
        <dbReference type="WBParaSite" id="EN70_4126"/>
    </source>
</evidence>
<accession>A0A1S0UK61</accession>
<dbReference type="KEGG" id="loa:LOAG_17007"/>
<dbReference type="CTD" id="31251536"/>
<gene>
    <name evidence="1 3" type="ORF">LOAG_17007</name>
</gene>
<sequence>MKQEEQEQKFKRQLRMRNAQSMIGSPDIPFSLPALPHRFEVLKSPPHKAVSTSWSLSPLLAPPVQF</sequence>
<dbReference type="AlphaFoldDB" id="A0A1I7VMA5"/>
<protein>
    <submittedName>
        <fullName evidence="3">TPX2 domain-containing protein</fullName>
    </submittedName>
</protein>
<evidence type="ECO:0000313" key="1">
    <source>
        <dbReference type="EMBL" id="EJD75923.1"/>
    </source>
</evidence>
<proteinExistence type="predicted"/>
<dbReference type="Proteomes" id="UP000095285">
    <property type="component" value="Unassembled WGS sequence"/>
</dbReference>
<dbReference type="GeneID" id="31251536"/>